<evidence type="ECO:0000259" key="2">
    <source>
        <dbReference type="Pfam" id="PF13239"/>
    </source>
</evidence>
<feature type="transmembrane region" description="Helical" evidence="1">
    <location>
        <begin position="52"/>
        <end position="72"/>
    </location>
</feature>
<organism evidence="3 4">
    <name type="scientific">Flavobacterium kingsejongi</name>
    <dbReference type="NCBI Taxonomy" id="1678728"/>
    <lineage>
        <taxon>Bacteria</taxon>
        <taxon>Pseudomonadati</taxon>
        <taxon>Bacteroidota</taxon>
        <taxon>Flavobacteriia</taxon>
        <taxon>Flavobacteriales</taxon>
        <taxon>Flavobacteriaceae</taxon>
        <taxon>Flavobacterium</taxon>
    </lineage>
</organism>
<keyword evidence="1" id="KW-0812">Transmembrane</keyword>
<dbReference type="Proteomes" id="UP000244677">
    <property type="component" value="Chromosome"/>
</dbReference>
<dbReference type="EMBL" id="CP020919">
    <property type="protein sequence ID" value="AWG25921.1"/>
    <property type="molecule type" value="Genomic_DNA"/>
</dbReference>
<dbReference type="AlphaFoldDB" id="A0A2S1LQH7"/>
<evidence type="ECO:0000256" key="1">
    <source>
        <dbReference type="SAM" id="Phobius"/>
    </source>
</evidence>
<gene>
    <name evidence="3" type="ORF">FK004_12155</name>
</gene>
<keyword evidence="1" id="KW-0472">Membrane</keyword>
<dbReference type="RefSeq" id="WP_108737465.1">
    <property type="nucleotide sequence ID" value="NZ_CP020919.1"/>
</dbReference>
<dbReference type="Pfam" id="PF13239">
    <property type="entry name" value="2TM"/>
    <property type="match status" value="1"/>
</dbReference>
<dbReference type="InterPro" id="IPR025698">
    <property type="entry name" value="2TM_dom"/>
</dbReference>
<name>A0A2S1LQH7_9FLAO</name>
<keyword evidence="4" id="KW-1185">Reference proteome</keyword>
<keyword evidence="1" id="KW-1133">Transmembrane helix</keyword>
<dbReference type="KEGG" id="fki:FK004_12155"/>
<dbReference type="OrthoDB" id="8965954at2"/>
<evidence type="ECO:0000313" key="4">
    <source>
        <dbReference type="Proteomes" id="UP000244677"/>
    </source>
</evidence>
<accession>A0A2S1LQH7</accession>
<protein>
    <recommendedName>
        <fullName evidence="2">2TM domain-containing protein</fullName>
    </recommendedName>
</protein>
<feature type="domain" description="2TM" evidence="2">
    <location>
        <begin position="13"/>
        <end position="91"/>
    </location>
</feature>
<reference evidence="3 4" key="1">
    <citation type="submission" date="2017-04" db="EMBL/GenBank/DDBJ databases">
        <title>Complete genome sequence of Flavobacterium kingsejong AJ004.</title>
        <authorList>
            <person name="Lee P.C."/>
        </authorList>
    </citation>
    <scope>NUCLEOTIDE SEQUENCE [LARGE SCALE GENOMIC DNA]</scope>
    <source>
        <strain evidence="3 4">AJ004</strain>
    </source>
</reference>
<sequence>MKKKEAVSGSPYERARKKARSIRQFYITLTVYCLVMLVLITINLLTTPGELWFQYSAIGWGCGMIFYAMRVFDYNPFLSKGWEERKIQELMAKDKHLHSKENGA</sequence>
<feature type="transmembrane region" description="Helical" evidence="1">
    <location>
        <begin position="25"/>
        <end position="46"/>
    </location>
</feature>
<proteinExistence type="predicted"/>
<evidence type="ECO:0000313" key="3">
    <source>
        <dbReference type="EMBL" id="AWG25921.1"/>
    </source>
</evidence>